<accession>A0A5A8F5P8</accession>
<keyword evidence="2" id="KW-1185">Reference proteome</keyword>
<name>A0A5A8F5P8_9BACT</name>
<gene>
    <name evidence="1" type="ORF">FHQ18_00430</name>
</gene>
<evidence type="ECO:0000313" key="1">
    <source>
        <dbReference type="EMBL" id="KAA0259377.1"/>
    </source>
</evidence>
<dbReference type="EMBL" id="VFJB01000001">
    <property type="protein sequence ID" value="KAA0259377.1"/>
    <property type="molecule type" value="Genomic_DNA"/>
</dbReference>
<organism evidence="1 2">
    <name type="scientific">Deferribacter autotrophicus</name>
    <dbReference type="NCBI Taxonomy" id="500465"/>
    <lineage>
        <taxon>Bacteria</taxon>
        <taxon>Pseudomonadati</taxon>
        <taxon>Deferribacterota</taxon>
        <taxon>Deferribacteres</taxon>
        <taxon>Deferribacterales</taxon>
        <taxon>Deferribacteraceae</taxon>
        <taxon>Deferribacter</taxon>
    </lineage>
</organism>
<dbReference type="RefSeq" id="WP_149265198.1">
    <property type="nucleotide sequence ID" value="NZ_VFJB01000001.1"/>
</dbReference>
<sequence>MRYNMEEIYEKSLKLLNDFLDNTPEDELIKELEEVEKLNIESIPVDEYFNLFAGNFKFVEIAEDENDDCLFGEEITNIKLHEESPIIFNFKEDEKLSIHYSNITNNKGDLAA</sequence>
<reference evidence="1 2" key="1">
    <citation type="submission" date="2019-06" db="EMBL/GenBank/DDBJ databases">
        <title>Genomic insights into carbon and energy metabolism of Deferribacter autotrophicus revealed new metabolic traits in the phylum Deferribacteres.</title>
        <authorList>
            <person name="Slobodkin A.I."/>
            <person name="Slobodkina G.B."/>
            <person name="Allioux M."/>
            <person name="Alain K."/>
            <person name="Jebbar M."/>
            <person name="Shadrin V."/>
            <person name="Kublanov I.V."/>
            <person name="Toshchakov S.V."/>
            <person name="Bonch-Osmolovskaya E.A."/>
        </authorList>
    </citation>
    <scope>NUCLEOTIDE SEQUENCE [LARGE SCALE GENOMIC DNA]</scope>
    <source>
        <strain evidence="1 2">SL50</strain>
    </source>
</reference>
<evidence type="ECO:0000313" key="2">
    <source>
        <dbReference type="Proteomes" id="UP000322876"/>
    </source>
</evidence>
<protein>
    <submittedName>
        <fullName evidence="1">Uncharacterized protein</fullName>
    </submittedName>
</protein>
<comment type="caution">
    <text evidence="1">The sequence shown here is derived from an EMBL/GenBank/DDBJ whole genome shotgun (WGS) entry which is preliminary data.</text>
</comment>
<dbReference type="AlphaFoldDB" id="A0A5A8F5P8"/>
<proteinExistence type="predicted"/>
<dbReference type="Proteomes" id="UP000322876">
    <property type="component" value="Unassembled WGS sequence"/>
</dbReference>